<sequence length="73" mass="8437">MLTSNDRTTTDKTLLTRTQTFSATGWQVNFIKIMPISHYQNGFCKVKTFGFNWLALLFDEALEEPLPKIPLQK</sequence>
<reference evidence="1" key="1">
    <citation type="submission" date="2023-10" db="EMBL/GenBank/DDBJ databases">
        <authorList>
            <person name="Domelevo Entfellner J.-B."/>
        </authorList>
    </citation>
    <scope>NUCLEOTIDE SEQUENCE</scope>
</reference>
<gene>
    <name evidence="1" type="ORF">AYBTSS11_LOCUS16093</name>
</gene>
<dbReference type="Proteomes" id="UP001189624">
    <property type="component" value="Chromosome 5"/>
</dbReference>
<dbReference type="Gramene" id="rna-AYBTSS11_LOCUS16093">
    <property type="protein sequence ID" value="CAJ1955376.1"/>
    <property type="gene ID" value="gene-AYBTSS11_LOCUS16093"/>
</dbReference>
<protein>
    <submittedName>
        <fullName evidence="1">Uncharacterized protein</fullName>
    </submittedName>
</protein>
<organism evidence="1 2">
    <name type="scientific">Sphenostylis stenocarpa</name>
    <dbReference type="NCBI Taxonomy" id="92480"/>
    <lineage>
        <taxon>Eukaryota</taxon>
        <taxon>Viridiplantae</taxon>
        <taxon>Streptophyta</taxon>
        <taxon>Embryophyta</taxon>
        <taxon>Tracheophyta</taxon>
        <taxon>Spermatophyta</taxon>
        <taxon>Magnoliopsida</taxon>
        <taxon>eudicotyledons</taxon>
        <taxon>Gunneridae</taxon>
        <taxon>Pentapetalae</taxon>
        <taxon>rosids</taxon>
        <taxon>fabids</taxon>
        <taxon>Fabales</taxon>
        <taxon>Fabaceae</taxon>
        <taxon>Papilionoideae</taxon>
        <taxon>50 kb inversion clade</taxon>
        <taxon>NPAAA clade</taxon>
        <taxon>indigoferoid/millettioid clade</taxon>
        <taxon>Phaseoleae</taxon>
        <taxon>Sphenostylis</taxon>
    </lineage>
</organism>
<evidence type="ECO:0000313" key="2">
    <source>
        <dbReference type="Proteomes" id="UP001189624"/>
    </source>
</evidence>
<proteinExistence type="predicted"/>
<evidence type="ECO:0000313" key="1">
    <source>
        <dbReference type="EMBL" id="CAJ1955376.1"/>
    </source>
</evidence>
<accession>A0AA86VDI8</accession>
<name>A0AA86VDI8_9FABA</name>
<dbReference type="AlphaFoldDB" id="A0AA86VDI8"/>
<dbReference type="EMBL" id="OY731402">
    <property type="protein sequence ID" value="CAJ1955376.1"/>
    <property type="molecule type" value="Genomic_DNA"/>
</dbReference>
<keyword evidence="2" id="KW-1185">Reference proteome</keyword>